<dbReference type="AlphaFoldDB" id="U1MXQ6"/>
<name>U1MXQ6_9EURY</name>
<proteinExistence type="predicted"/>
<sequence>MIIYLSDVHTLSRYSGLCVEELKTITVVLG</sequence>
<reference evidence="1 2" key="1">
    <citation type="journal article" date="2013" name="PLoS ONE">
        <title>Assembly-driven community genomics of a hypersaline microbial ecosystem.</title>
        <authorList>
            <person name="Podell S."/>
            <person name="Ugalde J.A."/>
            <person name="Narasingarao P."/>
            <person name="Banfield J.F."/>
            <person name="Heidelberg K.B."/>
            <person name="Allen E.E."/>
        </authorList>
    </citation>
    <scope>NUCLEOTIDE SEQUENCE [LARGE SCALE GENOMIC DNA]</scope>
    <source>
        <strain evidence="2">J07HQW2</strain>
    </source>
</reference>
<gene>
    <name evidence="1" type="ORF">J07HQW2_01715</name>
</gene>
<dbReference type="HOGENOM" id="CLU_3401556_0_0_2"/>
<evidence type="ECO:0000313" key="2">
    <source>
        <dbReference type="Proteomes" id="UP000030710"/>
    </source>
</evidence>
<evidence type="ECO:0000313" key="1">
    <source>
        <dbReference type="EMBL" id="ERG95264.1"/>
    </source>
</evidence>
<dbReference type="EMBL" id="KE356561">
    <property type="protein sequence ID" value="ERG95264.1"/>
    <property type="molecule type" value="Genomic_DNA"/>
</dbReference>
<accession>U1MXQ6</accession>
<organism evidence="1 2">
    <name type="scientific">Haloquadratum walsbyi J07HQW2</name>
    <dbReference type="NCBI Taxonomy" id="1238425"/>
    <lineage>
        <taxon>Archaea</taxon>
        <taxon>Methanobacteriati</taxon>
        <taxon>Methanobacteriota</taxon>
        <taxon>Stenosarchaea group</taxon>
        <taxon>Halobacteria</taxon>
        <taxon>Halobacteriales</taxon>
        <taxon>Haloferacaceae</taxon>
        <taxon>Haloquadratum</taxon>
    </lineage>
</organism>
<dbReference type="Proteomes" id="UP000030710">
    <property type="component" value="Unassembled WGS sequence"/>
</dbReference>
<protein>
    <submittedName>
        <fullName evidence="1">Uncharacterized protein</fullName>
    </submittedName>
</protein>